<comment type="caution">
    <text evidence="7">The sequence shown here is derived from an EMBL/GenBank/DDBJ whole genome shotgun (WGS) entry which is preliminary data.</text>
</comment>
<dbReference type="Proteomes" id="UP001595909">
    <property type="component" value="Unassembled WGS sequence"/>
</dbReference>
<evidence type="ECO:0000256" key="1">
    <source>
        <dbReference type="ARBA" id="ARBA00009437"/>
    </source>
</evidence>
<dbReference type="InterPro" id="IPR000847">
    <property type="entry name" value="LysR_HTH_N"/>
</dbReference>
<dbReference type="PANTHER" id="PTHR30346">
    <property type="entry name" value="TRANSCRIPTIONAL DUAL REGULATOR HCAR-RELATED"/>
    <property type="match status" value="1"/>
</dbReference>
<dbReference type="Gene3D" id="3.40.190.290">
    <property type="match status" value="1"/>
</dbReference>
<dbReference type="Pfam" id="PF03466">
    <property type="entry name" value="LysR_substrate"/>
    <property type="match status" value="1"/>
</dbReference>
<sequence>MDLRQLRYFLAVVDEGGVHRAAAALHVAQPSLSQALRKLEHDLGANLFHRIGRRLVLSPAGEALLGPARQMLRTVDAAYDAVREVADVEAGRLDVASLADLSADPTAIWVARFRVANRGVTARVEERGYAAQVADLVRTGECEIGVTVLPLPEEYLAQERLLTQHFVLITPPGSEEALPATVSLASLSGVPLVMGERHATTREWVESTLRAHGVEPSVAVEVPQRGAVIPMVLNGAGAAVVPLRLALDARLHDAVVRELDPPLTREVGLLHRPGALTAAAAAFLAHTRDGVASWSRAVERRRRAGAGLIEAAASTERSVRHRLRSGFASDPPAPTHDDR</sequence>
<evidence type="ECO:0000256" key="4">
    <source>
        <dbReference type="ARBA" id="ARBA00023163"/>
    </source>
</evidence>
<feature type="region of interest" description="Disordered" evidence="5">
    <location>
        <begin position="320"/>
        <end position="339"/>
    </location>
</feature>
<dbReference type="Gene3D" id="1.10.10.10">
    <property type="entry name" value="Winged helix-like DNA-binding domain superfamily/Winged helix DNA-binding domain"/>
    <property type="match status" value="1"/>
</dbReference>
<reference evidence="8" key="1">
    <citation type="journal article" date="2019" name="Int. J. Syst. Evol. Microbiol.">
        <title>The Global Catalogue of Microorganisms (GCM) 10K type strain sequencing project: providing services to taxonomists for standard genome sequencing and annotation.</title>
        <authorList>
            <consortium name="The Broad Institute Genomics Platform"/>
            <consortium name="The Broad Institute Genome Sequencing Center for Infectious Disease"/>
            <person name="Wu L."/>
            <person name="Ma J."/>
        </authorList>
    </citation>
    <scope>NUCLEOTIDE SEQUENCE [LARGE SCALE GENOMIC DNA]</scope>
    <source>
        <strain evidence="8">CCUG 50347</strain>
    </source>
</reference>
<accession>A0ABV9RDH4</accession>
<dbReference type="SUPFAM" id="SSF46785">
    <property type="entry name" value="Winged helix' DNA-binding domain"/>
    <property type="match status" value="1"/>
</dbReference>
<protein>
    <submittedName>
        <fullName evidence="7">LysR family transcriptional regulator</fullName>
    </submittedName>
</protein>
<dbReference type="EMBL" id="JBHSIM010000009">
    <property type="protein sequence ID" value="MFC4831788.1"/>
    <property type="molecule type" value="Genomic_DNA"/>
</dbReference>
<keyword evidence="2" id="KW-0805">Transcription regulation</keyword>
<dbReference type="InterPro" id="IPR036388">
    <property type="entry name" value="WH-like_DNA-bd_sf"/>
</dbReference>
<dbReference type="Pfam" id="PF00126">
    <property type="entry name" value="HTH_1"/>
    <property type="match status" value="1"/>
</dbReference>
<dbReference type="SUPFAM" id="SSF53850">
    <property type="entry name" value="Periplasmic binding protein-like II"/>
    <property type="match status" value="1"/>
</dbReference>
<comment type="similarity">
    <text evidence="1">Belongs to the LysR transcriptional regulatory family.</text>
</comment>
<proteinExistence type="inferred from homology"/>
<evidence type="ECO:0000256" key="5">
    <source>
        <dbReference type="SAM" id="MobiDB-lite"/>
    </source>
</evidence>
<gene>
    <name evidence="7" type="ORF">ACFPEL_05135</name>
</gene>
<feature type="domain" description="HTH lysR-type" evidence="6">
    <location>
        <begin position="1"/>
        <end position="58"/>
    </location>
</feature>
<name>A0ABV9RDH4_9PSEU</name>
<evidence type="ECO:0000256" key="2">
    <source>
        <dbReference type="ARBA" id="ARBA00023015"/>
    </source>
</evidence>
<dbReference type="InterPro" id="IPR036390">
    <property type="entry name" value="WH_DNA-bd_sf"/>
</dbReference>
<evidence type="ECO:0000313" key="8">
    <source>
        <dbReference type="Proteomes" id="UP001595909"/>
    </source>
</evidence>
<dbReference type="PANTHER" id="PTHR30346:SF28">
    <property type="entry name" value="HTH-TYPE TRANSCRIPTIONAL REGULATOR CYNR"/>
    <property type="match status" value="1"/>
</dbReference>
<evidence type="ECO:0000259" key="6">
    <source>
        <dbReference type="PROSITE" id="PS50931"/>
    </source>
</evidence>
<evidence type="ECO:0000256" key="3">
    <source>
        <dbReference type="ARBA" id="ARBA00023125"/>
    </source>
</evidence>
<dbReference type="PRINTS" id="PR00039">
    <property type="entry name" value="HTHLYSR"/>
</dbReference>
<keyword evidence="8" id="KW-1185">Reference proteome</keyword>
<keyword evidence="3" id="KW-0238">DNA-binding</keyword>
<dbReference type="RefSeq" id="WP_274191358.1">
    <property type="nucleotide sequence ID" value="NZ_BAABHN010000009.1"/>
</dbReference>
<keyword evidence="4" id="KW-0804">Transcription</keyword>
<dbReference type="PROSITE" id="PS50931">
    <property type="entry name" value="HTH_LYSR"/>
    <property type="match status" value="1"/>
</dbReference>
<dbReference type="InterPro" id="IPR005119">
    <property type="entry name" value="LysR_subst-bd"/>
</dbReference>
<evidence type="ECO:0000313" key="7">
    <source>
        <dbReference type="EMBL" id="MFC4831788.1"/>
    </source>
</evidence>
<dbReference type="CDD" id="cd05466">
    <property type="entry name" value="PBP2_LTTR_substrate"/>
    <property type="match status" value="1"/>
</dbReference>
<organism evidence="7 8">
    <name type="scientific">Actinomycetospora chibensis</name>
    <dbReference type="NCBI Taxonomy" id="663606"/>
    <lineage>
        <taxon>Bacteria</taxon>
        <taxon>Bacillati</taxon>
        <taxon>Actinomycetota</taxon>
        <taxon>Actinomycetes</taxon>
        <taxon>Pseudonocardiales</taxon>
        <taxon>Pseudonocardiaceae</taxon>
        <taxon>Actinomycetospora</taxon>
    </lineage>
</organism>